<evidence type="ECO:0000256" key="2">
    <source>
        <dbReference type="PROSITE-ProRule" id="PRU00401"/>
    </source>
</evidence>
<gene>
    <name evidence="4" type="ORF">TrCOL_g6318</name>
</gene>
<feature type="region of interest" description="Disordered" evidence="3">
    <location>
        <begin position="1"/>
        <end position="26"/>
    </location>
</feature>
<reference evidence="5" key="1">
    <citation type="journal article" date="2023" name="Commun. Biol.">
        <title>Genome analysis of Parmales, the sister group of diatoms, reveals the evolutionary specialization of diatoms from phago-mixotrophs to photoautotrophs.</title>
        <authorList>
            <person name="Ban H."/>
            <person name="Sato S."/>
            <person name="Yoshikawa S."/>
            <person name="Yamada K."/>
            <person name="Nakamura Y."/>
            <person name="Ichinomiya M."/>
            <person name="Sato N."/>
            <person name="Blanc-Mathieu R."/>
            <person name="Endo H."/>
            <person name="Kuwata A."/>
            <person name="Ogata H."/>
        </authorList>
    </citation>
    <scope>NUCLEOTIDE SEQUENCE [LARGE SCALE GENOMIC DNA]</scope>
</reference>
<dbReference type="AlphaFoldDB" id="A0A9W7GDU3"/>
<comment type="caution">
    <text evidence="4">The sequence shown here is derived from an EMBL/GenBank/DDBJ whole genome shotgun (WGS) entry which is preliminary data.</text>
</comment>
<evidence type="ECO:0000313" key="5">
    <source>
        <dbReference type="Proteomes" id="UP001165065"/>
    </source>
</evidence>
<dbReference type="OrthoDB" id="10593418at2759"/>
<evidence type="ECO:0000256" key="3">
    <source>
        <dbReference type="SAM" id="MobiDB-lite"/>
    </source>
</evidence>
<dbReference type="InterPro" id="IPR004018">
    <property type="entry name" value="RPEL_repeat"/>
</dbReference>
<dbReference type="PROSITE" id="PS51073">
    <property type="entry name" value="RPEL"/>
    <property type="match status" value="1"/>
</dbReference>
<organism evidence="4 5">
    <name type="scientific">Triparma columacea</name>
    <dbReference type="NCBI Taxonomy" id="722753"/>
    <lineage>
        <taxon>Eukaryota</taxon>
        <taxon>Sar</taxon>
        <taxon>Stramenopiles</taxon>
        <taxon>Ochrophyta</taxon>
        <taxon>Bolidophyceae</taxon>
        <taxon>Parmales</taxon>
        <taxon>Triparmaceae</taxon>
        <taxon>Triparma</taxon>
    </lineage>
</organism>
<dbReference type="Gene3D" id="6.10.140.1750">
    <property type="match status" value="1"/>
</dbReference>
<keyword evidence="1" id="KW-0677">Repeat</keyword>
<sequence>MASFLRPTQSSTARISRQRANTLESQLSRRPLKSDLIRSNILPSSNTQIAPGRAAILERKRKQDELTLRLMQRPSRYDVYKQGILLSTPTNQTTERKLFNESLRATVKKGEGFIVRKGGTKSKSQREREIREVENYENRQKHVQRRLENHLYTRPKREDLIQRNVIPSFVDADGREFYVFNGDDISSPGKPLGVKGRRKTKQTFEEVGKVINVHLQRTQMKMES</sequence>
<dbReference type="SMART" id="SM00707">
    <property type="entry name" value="RPEL"/>
    <property type="match status" value="3"/>
</dbReference>
<dbReference type="Proteomes" id="UP001165065">
    <property type="component" value="Unassembled WGS sequence"/>
</dbReference>
<accession>A0A9W7GDU3</accession>
<proteinExistence type="predicted"/>
<evidence type="ECO:0000256" key="1">
    <source>
        <dbReference type="ARBA" id="ARBA00022737"/>
    </source>
</evidence>
<protein>
    <submittedName>
        <fullName evidence="4">Uncharacterized protein</fullName>
    </submittedName>
</protein>
<keyword evidence="5" id="KW-1185">Reference proteome</keyword>
<evidence type="ECO:0000313" key="4">
    <source>
        <dbReference type="EMBL" id="GMI42717.1"/>
    </source>
</evidence>
<name>A0A9W7GDU3_9STRA</name>
<feature type="repeat" description="RPEL" evidence="2">
    <location>
        <begin position="21"/>
        <end position="46"/>
    </location>
</feature>
<dbReference type="EMBL" id="BRYA01000179">
    <property type="protein sequence ID" value="GMI42717.1"/>
    <property type="molecule type" value="Genomic_DNA"/>
</dbReference>